<reference evidence="2" key="1">
    <citation type="journal article" date="2014" name="Int. J. Syst. Evol. Microbiol.">
        <title>Complete genome sequence of Corynebacterium casei LMG S-19264T (=DSM 44701T), isolated from a smear-ripened cheese.</title>
        <authorList>
            <consortium name="US DOE Joint Genome Institute (JGI-PGF)"/>
            <person name="Walter F."/>
            <person name="Albersmeier A."/>
            <person name="Kalinowski J."/>
            <person name="Ruckert C."/>
        </authorList>
    </citation>
    <scope>NUCLEOTIDE SEQUENCE</scope>
    <source>
        <strain evidence="2">JCM 17820</strain>
    </source>
</reference>
<feature type="transmembrane region" description="Helical" evidence="1">
    <location>
        <begin position="45"/>
        <end position="68"/>
    </location>
</feature>
<keyword evidence="1" id="KW-1133">Transmembrane helix</keyword>
<sequence length="249" mass="26504">MGTGVDSVARESGPTRWVETTDRFNGFCPLGHATMMLPTHALAGMLLGLAAGYAVPEFAGVALVAGLLGGILPDLDMYVGHRRTLHYPVYYAALASGTLVLASLLPSALTVGAAVLLLGAATHSVADVFGGGLELRPWEATSDRAVYDHYNSRWLEPRRWVRYDGSPGDLLLSTALSVPLFWSVEGVLEGVVAASLGVAVVYTALRRVLPTIADAILGSVLPALPRRVRSRVPERYLRSHSAAEQTTSR</sequence>
<accession>A0A830GLN3</accession>
<evidence type="ECO:0000256" key="1">
    <source>
        <dbReference type="SAM" id="Phobius"/>
    </source>
</evidence>
<protein>
    <recommendedName>
        <fullName evidence="4">Metal-dependent hydrolase</fullName>
    </recommendedName>
</protein>
<name>A0A830GLN3_9EURY</name>
<dbReference type="AlphaFoldDB" id="A0A830GLN3"/>
<organism evidence="2 3">
    <name type="scientific">Haloarcula pellucida</name>
    <dbReference type="NCBI Taxonomy" id="1427151"/>
    <lineage>
        <taxon>Archaea</taxon>
        <taxon>Methanobacteriati</taxon>
        <taxon>Methanobacteriota</taxon>
        <taxon>Stenosarchaea group</taxon>
        <taxon>Halobacteria</taxon>
        <taxon>Halobacteriales</taxon>
        <taxon>Haloarculaceae</taxon>
        <taxon>Haloarcula</taxon>
    </lineage>
</organism>
<evidence type="ECO:0000313" key="3">
    <source>
        <dbReference type="Proteomes" id="UP000605784"/>
    </source>
</evidence>
<keyword evidence="1" id="KW-0472">Membrane</keyword>
<gene>
    <name evidence="2" type="ORF">GCM10009030_15840</name>
</gene>
<feature type="transmembrane region" description="Helical" evidence="1">
    <location>
        <begin position="180"/>
        <end position="205"/>
    </location>
</feature>
<reference evidence="2" key="2">
    <citation type="submission" date="2020-09" db="EMBL/GenBank/DDBJ databases">
        <authorList>
            <person name="Sun Q."/>
            <person name="Ohkuma M."/>
        </authorList>
    </citation>
    <scope>NUCLEOTIDE SEQUENCE</scope>
    <source>
        <strain evidence="2">JCM 17820</strain>
    </source>
</reference>
<dbReference type="EMBL" id="BMOU01000002">
    <property type="protein sequence ID" value="GGN92055.1"/>
    <property type="molecule type" value="Genomic_DNA"/>
</dbReference>
<keyword evidence="1" id="KW-0812">Transmembrane</keyword>
<feature type="transmembrane region" description="Helical" evidence="1">
    <location>
        <begin position="89"/>
        <end position="118"/>
    </location>
</feature>
<evidence type="ECO:0008006" key="4">
    <source>
        <dbReference type="Google" id="ProtNLM"/>
    </source>
</evidence>
<dbReference type="Proteomes" id="UP000605784">
    <property type="component" value="Unassembled WGS sequence"/>
</dbReference>
<evidence type="ECO:0000313" key="2">
    <source>
        <dbReference type="EMBL" id="GGN92055.1"/>
    </source>
</evidence>
<proteinExistence type="predicted"/>
<keyword evidence="3" id="KW-1185">Reference proteome</keyword>
<comment type="caution">
    <text evidence="2">The sequence shown here is derived from an EMBL/GenBank/DDBJ whole genome shotgun (WGS) entry which is preliminary data.</text>
</comment>